<sequence>MAEDSQDAQFEEYKQQQRENFSERNGESVIHDDVYQALGEDETRANSTVDGHGLSLSCPNEGVCIWRRLTTLVSNGCSFLLKKVYSLWDFVCLRFAELTTPESVALVLLMAFLISACFFSIFAMF</sequence>
<gene>
    <name evidence="3" type="ORF">BEWA_044880</name>
</gene>
<evidence type="ECO:0000313" key="4">
    <source>
        <dbReference type="Proteomes" id="UP000031512"/>
    </source>
</evidence>
<evidence type="ECO:0000313" key="3">
    <source>
        <dbReference type="EMBL" id="EKX74408.1"/>
    </source>
</evidence>
<dbReference type="GeneID" id="15806705"/>
<feature type="compositionally biased region" description="Acidic residues" evidence="1">
    <location>
        <begin position="1"/>
        <end position="10"/>
    </location>
</feature>
<dbReference type="Proteomes" id="UP000031512">
    <property type="component" value="Unassembled WGS sequence"/>
</dbReference>
<feature type="transmembrane region" description="Helical" evidence="2">
    <location>
        <begin position="104"/>
        <end position="124"/>
    </location>
</feature>
<name>L1LH01_THEEQ</name>
<evidence type="ECO:0000256" key="2">
    <source>
        <dbReference type="SAM" id="Phobius"/>
    </source>
</evidence>
<reference evidence="3 4" key="1">
    <citation type="journal article" date="2012" name="BMC Genomics">
        <title>Comparative genomic analysis and phylogenetic position of Theileria equi.</title>
        <authorList>
            <person name="Kappmeyer L.S."/>
            <person name="Thiagarajan M."/>
            <person name="Herndon D.R."/>
            <person name="Ramsay J.D."/>
            <person name="Caler E."/>
            <person name="Djikeng A."/>
            <person name="Gillespie J.J."/>
            <person name="Lau A.O."/>
            <person name="Roalson E.H."/>
            <person name="Silva J.C."/>
            <person name="Silva M.G."/>
            <person name="Suarez C.E."/>
            <person name="Ueti M.W."/>
            <person name="Nene V.M."/>
            <person name="Mealey R.H."/>
            <person name="Knowles D.P."/>
            <person name="Brayton K.A."/>
        </authorList>
    </citation>
    <scope>NUCLEOTIDE SEQUENCE [LARGE SCALE GENOMIC DNA]</scope>
    <source>
        <strain evidence="3 4">WA</strain>
    </source>
</reference>
<feature type="region of interest" description="Disordered" evidence="1">
    <location>
        <begin position="1"/>
        <end position="29"/>
    </location>
</feature>
<comment type="caution">
    <text evidence="3">The sequence shown here is derived from an EMBL/GenBank/DDBJ whole genome shotgun (WGS) entry which is preliminary data.</text>
</comment>
<keyword evidence="2" id="KW-1133">Transmembrane helix</keyword>
<dbReference type="RefSeq" id="XP_004833860.1">
    <property type="nucleotide sequence ID" value="XM_004833803.1"/>
</dbReference>
<organism evidence="3 4">
    <name type="scientific">Theileria equi strain WA</name>
    <dbReference type="NCBI Taxonomy" id="1537102"/>
    <lineage>
        <taxon>Eukaryota</taxon>
        <taxon>Sar</taxon>
        <taxon>Alveolata</taxon>
        <taxon>Apicomplexa</taxon>
        <taxon>Aconoidasida</taxon>
        <taxon>Piroplasmida</taxon>
        <taxon>Theileriidae</taxon>
        <taxon>Theileria</taxon>
    </lineage>
</organism>
<keyword evidence="2" id="KW-0472">Membrane</keyword>
<keyword evidence="4" id="KW-1185">Reference proteome</keyword>
<dbReference type="KEGG" id="beq:BEWA_044880"/>
<dbReference type="AlphaFoldDB" id="L1LH01"/>
<proteinExistence type="predicted"/>
<keyword evidence="2" id="KW-0812">Transmembrane</keyword>
<accession>L1LH01</accession>
<protein>
    <submittedName>
        <fullName evidence="3">Uncharacterized protein</fullName>
    </submittedName>
</protein>
<dbReference type="VEuPathDB" id="PiroplasmaDB:BEWA_044880"/>
<dbReference type="EMBL" id="ACOU01000001">
    <property type="protein sequence ID" value="EKX74408.1"/>
    <property type="molecule type" value="Genomic_DNA"/>
</dbReference>
<evidence type="ECO:0000256" key="1">
    <source>
        <dbReference type="SAM" id="MobiDB-lite"/>
    </source>
</evidence>
<feature type="compositionally biased region" description="Basic and acidic residues" evidence="1">
    <location>
        <begin position="11"/>
        <end position="29"/>
    </location>
</feature>